<evidence type="ECO:0000313" key="4">
    <source>
        <dbReference type="Proteomes" id="UP000605970"/>
    </source>
</evidence>
<evidence type="ECO:0000259" key="2">
    <source>
        <dbReference type="SMART" id="SM00252"/>
    </source>
</evidence>
<feature type="region of interest" description="Disordered" evidence="1">
    <location>
        <begin position="24"/>
        <end position="44"/>
    </location>
</feature>
<dbReference type="SMART" id="SM00252">
    <property type="entry name" value="SH2"/>
    <property type="match status" value="1"/>
</dbReference>
<evidence type="ECO:0000313" key="3">
    <source>
        <dbReference type="EMBL" id="KAF7632556.1"/>
    </source>
</evidence>
<dbReference type="PANTHER" id="PTHR15832">
    <property type="entry name" value="SHC (SRC HOMOLOGY DOMAIN C-TERMINAL) ADAPTOR HOMOLOG"/>
    <property type="match status" value="1"/>
</dbReference>
<dbReference type="PANTHER" id="PTHR15832:SF2">
    <property type="entry name" value="SH2 DOMAIN-CONTAINING PROTEIN"/>
    <property type="match status" value="1"/>
</dbReference>
<name>A0A8S9ZGV2_9BILA</name>
<comment type="caution">
    <text evidence="3">The sequence shown here is derived from an EMBL/GenBank/DDBJ whole genome shotgun (WGS) entry which is preliminary data.</text>
</comment>
<organism evidence="3 4">
    <name type="scientific">Meloidogyne graminicola</name>
    <dbReference type="NCBI Taxonomy" id="189291"/>
    <lineage>
        <taxon>Eukaryota</taxon>
        <taxon>Metazoa</taxon>
        <taxon>Ecdysozoa</taxon>
        <taxon>Nematoda</taxon>
        <taxon>Chromadorea</taxon>
        <taxon>Rhabditida</taxon>
        <taxon>Tylenchina</taxon>
        <taxon>Tylenchomorpha</taxon>
        <taxon>Tylenchoidea</taxon>
        <taxon>Meloidogynidae</taxon>
        <taxon>Meloidogyninae</taxon>
        <taxon>Meloidogyne</taxon>
    </lineage>
</organism>
<dbReference type="InterPro" id="IPR000980">
    <property type="entry name" value="SH2"/>
</dbReference>
<sequence length="332" mass="39063">NNNKIILEDKKRKQQKQKQLLLLSTPPTSSSLNNEEHQKPYWPLTPLRSFNSTTNNNKIYSPIKQNNNNYLIPSFNFNFPSISSQNNLLNNGYNLNNIYYPINNNNKQQQIPELVYDERLKEWIYPLGECMRNELERLAYFCWPNEKDYVFNQLCLMPSGHFMLRFSGSRRRCLALTMRVPENINNNNTINRTKGISNYLIIKNIHGFRIRGFKRYFQSLPMLITHHSVLPEQLPCRLQLSDWRWIREPKTTTNNLLRRQSSGGSTAIAMRFRDEEERENTTTIDNNSSNLFVRWRKPLLTNCDKESKQKSSIRTDSINTMLSSKSSTLLSA</sequence>
<reference evidence="3" key="1">
    <citation type="journal article" date="2020" name="Ecol. Evol.">
        <title>Genome structure and content of the rice root-knot nematode (Meloidogyne graminicola).</title>
        <authorList>
            <person name="Phan N.T."/>
            <person name="Danchin E.G.J."/>
            <person name="Klopp C."/>
            <person name="Perfus-Barbeoch L."/>
            <person name="Kozlowski D.K."/>
            <person name="Koutsovoulos G.D."/>
            <person name="Lopez-Roques C."/>
            <person name="Bouchez O."/>
            <person name="Zahm M."/>
            <person name="Besnard G."/>
            <person name="Bellafiore S."/>
        </authorList>
    </citation>
    <scope>NUCLEOTIDE SEQUENCE</scope>
    <source>
        <strain evidence="3">VN-18</strain>
    </source>
</reference>
<dbReference type="EMBL" id="JABEBT010000100">
    <property type="protein sequence ID" value="KAF7632556.1"/>
    <property type="molecule type" value="Genomic_DNA"/>
</dbReference>
<protein>
    <submittedName>
        <fullName evidence="3">SH2 domain-containing protein</fullName>
    </submittedName>
</protein>
<proteinExistence type="predicted"/>
<feature type="non-terminal residue" evidence="3">
    <location>
        <position position="1"/>
    </location>
</feature>
<accession>A0A8S9ZGV2</accession>
<dbReference type="InterPro" id="IPR036860">
    <property type="entry name" value="SH2_dom_sf"/>
</dbReference>
<evidence type="ECO:0000256" key="1">
    <source>
        <dbReference type="SAM" id="MobiDB-lite"/>
    </source>
</evidence>
<dbReference type="Gene3D" id="3.30.505.10">
    <property type="entry name" value="SH2 domain"/>
    <property type="match status" value="1"/>
</dbReference>
<keyword evidence="4" id="KW-1185">Reference proteome</keyword>
<dbReference type="Proteomes" id="UP000605970">
    <property type="component" value="Unassembled WGS sequence"/>
</dbReference>
<dbReference type="AlphaFoldDB" id="A0A8S9ZGV2"/>
<dbReference type="OrthoDB" id="10013007at2759"/>
<dbReference type="SUPFAM" id="SSF55550">
    <property type="entry name" value="SH2 domain"/>
    <property type="match status" value="1"/>
</dbReference>
<dbReference type="CDD" id="cd00173">
    <property type="entry name" value="SH2"/>
    <property type="match status" value="1"/>
</dbReference>
<feature type="domain" description="SH2" evidence="2">
    <location>
        <begin position="139"/>
        <end position="233"/>
    </location>
</feature>
<gene>
    <name evidence="3" type="ORF">Mgra_00008071</name>
</gene>